<accession>A0ABM8QN07</accession>
<organism evidence="2 3">
    <name type="scientific">Paraburkholderia nemoris</name>
    <dbReference type="NCBI Taxonomy" id="2793076"/>
    <lineage>
        <taxon>Bacteria</taxon>
        <taxon>Pseudomonadati</taxon>
        <taxon>Pseudomonadota</taxon>
        <taxon>Betaproteobacteria</taxon>
        <taxon>Burkholderiales</taxon>
        <taxon>Burkholderiaceae</taxon>
        <taxon>Paraburkholderia</taxon>
    </lineage>
</organism>
<name>A0ABM8QN07_9BURK</name>
<evidence type="ECO:0000259" key="1">
    <source>
        <dbReference type="Pfam" id="PF03235"/>
    </source>
</evidence>
<dbReference type="PANTHER" id="PTHR39639:SF1">
    <property type="entry name" value="DUF262 DOMAIN-CONTAINING PROTEIN"/>
    <property type="match status" value="1"/>
</dbReference>
<comment type="caution">
    <text evidence="2">The sequence shown here is derived from an EMBL/GenBank/DDBJ whole genome shotgun (WGS) entry which is preliminary data.</text>
</comment>
<gene>
    <name evidence="2" type="ORF">R69776_00869</name>
</gene>
<evidence type="ECO:0000313" key="3">
    <source>
        <dbReference type="Proteomes" id="UP000673821"/>
    </source>
</evidence>
<proteinExistence type="predicted"/>
<keyword evidence="3" id="KW-1185">Reference proteome</keyword>
<dbReference type="EMBL" id="CAJNBH010000002">
    <property type="protein sequence ID" value="CAE6706005.1"/>
    <property type="molecule type" value="Genomic_DNA"/>
</dbReference>
<evidence type="ECO:0000313" key="2">
    <source>
        <dbReference type="EMBL" id="CAE6706005.1"/>
    </source>
</evidence>
<reference evidence="2 3" key="1">
    <citation type="submission" date="2021-02" db="EMBL/GenBank/DDBJ databases">
        <authorList>
            <person name="Vanwijnsberghe S."/>
        </authorList>
    </citation>
    <scope>NUCLEOTIDE SEQUENCE [LARGE SCALE GENOMIC DNA]</scope>
    <source>
        <strain evidence="2 3">R-69776</strain>
    </source>
</reference>
<protein>
    <recommendedName>
        <fullName evidence="1">GmrSD restriction endonucleases N-terminal domain-containing protein</fullName>
    </recommendedName>
</protein>
<dbReference type="InterPro" id="IPR004919">
    <property type="entry name" value="GmrSD_N"/>
</dbReference>
<dbReference type="Proteomes" id="UP000673821">
    <property type="component" value="Unassembled WGS sequence"/>
</dbReference>
<dbReference type="Pfam" id="PF03235">
    <property type="entry name" value="GmrSD_N"/>
    <property type="match status" value="1"/>
</dbReference>
<dbReference type="RefSeq" id="WP_200657843.1">
    <property type="nucleotide sequence ID" value="NZ_CAJNBH010000002.1"/>
</dbReference>
<dbReference type="PANTHER" id="PTHR39639">
    <property type="entry name" value="CHROMOSOME 16, WHOLE GENOME SHOTGUN SEQUENCE"/>
    <property type="match status" value="1"/>
</dbReference>
<feature type="domain" description="GmrSD restriction endonucleases N-terminal" evidence="1">
    <location>
        <begin position="42"/>
        <end position="198"/>
    </location>
</feature>
<sequence length="386" mass="44914">MTPAVELDDDDLEADQDKEQEIEVPFDPRKIDIKTGPITIDKLLSRLKNRELDLTPDFQRQANLWDNKRKSRLIESILLRIPLPSFYFSEDEEGNYAVVDGLQRLCTIFHFMNVAELNRAAKAKLAPLRLSDMQYLRELNDRSFSELDRPFQRRIEELELTANVIRAGTPSAVKFNVFARLNQGGLALNAQEIRNAIFPGEWRRWIREMAESEAFVKVTEGKIKRNRQQDTELVLRYVALARVGSPYRRPKGQNLDDFLNETVEEHLLGLDDAAWEVEKREFDRMLKRAYRIFGKYAFRKYYGLSTVRAPINRGLFEAELIALREQSKEDIPLLAERREKILKSIHEALEHDTAFSRALSYATGSSESAYVRIKGMREIFREALND</sequence>